<keyword evidence="3" id="KW-1185">Reference proteome</keyword>
<feature type="region of interest" description="Disordered" evidence="1">
    <location>
        <begin position="39"/>
        <end position="65"/>
    </location>
</feature>
<feature type="compositionally biased region" description="Basic and acidic residues" evidence="1">
    <location>
        <begin position="55"/>
        <end position="65"/>
    </location>
</feature>
<accession>A0A0K6IN76</accession>
<proteinExistence type="predicted"/>
<evidence type="ECO:0000313" key="3">
    <source>
        <dbReference type="Proteomes" id="UP000182769"/>
    </source>
</evidence>
<dbReference type="Proteomes" id="UP000182769">
    <property type="component" value="Unassembled WGS sequence"/>
</dbReference>
<evidence type="ECO:0000256" key="1">
    <source>
        <dbReference type="SAM" id="MobiDB-lite"/>
    </source>
</evidence>
<gene>
    <name evidence="2" type="ORF">Ga0061065_107127</name>
</gene>
<dbReference type="AlphaFoldDB" id="A0A0K6IN76"/>
<name>A0A0K6IN76_9GAMM</name>
<dbReference type="EMBL" id="CYHG01000007">
    <property type="protein sequence ID" value="CUB04553.1"/>
    <property type="molecule type" value="Genomic_DNA"/>
</dbReference>
<reference evidence="3" key="1">
    <citation type="submission" date="2015-08" db="EMBL/GenBank/DDBJ databases">
        <authorList>
            <person name="Varghese N."/>
        </authorList>
    </citation>
    <scope>NUCLEOTIDE SEQUENCE [LARGE SCALE GENOMIC DNA]</scope>
    <source>
        <strain evidence="3">JCM 18476</strain>
    </source>
</reference>
<evidence type="ECO:0000313" key="2">
    <source>
        <dbReference type="EMBL" id="CUB04553.1"/>
    </source>
</evidence>
<organism evidence="2 3">
    <name type="scientific">Marinomonas fungiae</name>
    <dbReference type="NCBI Taxonomy" id="1137284"/>
    <lineage>
        <taxon>Bacteria</taxon>
        <taxon>Pseudomonadati</taxon>
        <taxon>Pseudomonadota</taxon>
        <taxon>Gammaproteobacteria</taxon>
        <taxon>Oceanospirillales</taxon>
        <taxon>Oceanospirillaceae</taxon>
        <taxon>Marinomonas</taxon>
    </lineage>
</organism>
<protein>
    <submittedName>
        <fullName evidence="2">Uncharacterized protein</fullName>
    </submittedName>
</protein>
<sequence length="65" mass="7707">MGEIRKIMPIFWLVATLERECLKLLLDSIVQYHFALNDPKGRPSYKARLSNNKKIQNDHHLHNNH</sequence>